<keyword evidence="2" id="KW-1015">Disulfide bond</keyword>
<dbReference type="CDD" id="cd03019">
    <property type="entry name" value="DsbA_DsbA"/>
    <property type="match status" value="1"/>
</dbReference>
<feature type="chain" id="PRO_5021376868" description="Thiol:disulfide interchange protein" evidence="4">
    <location>
        <begin position="33"/>
        <end position="219"/>
    </location>
</feature>
<dbReference type="Pfam" id="PF13462">
    <property type="entry name" value="Thioredoxin_4"/>
    <property type="match status" value="1"/>
</dbReference>
<dbReference type="OrthoDB" id="9784896at2"/>
<sequence>MTATLLSRSTSAPWLALLLAALATVMPAPSRAAEPVAGTDYVEIADGKRLGPADGKIEVVEVFGYWCHHCANFEPMLERWKQQQGKDVRVSYLPLPRNPDDMLAVAYFAADSIHALARTHAATFKGIHDSRELPANPTLDELTAFYAGLGVDKNRFRAAASAPATLARIEPARDFALAMGVEGTPTLIVNGRYRVLGRTLEDNLRIASALVERERAAGR</sequence>
<feature type="domain" description="Thioredoxin" evidence="5">
    <location>
        <begin position="22"/>
        <end position="151"/>
    </location>
</feature>
<accession>A0A508AT00</accession>
<dbReference type="Gene3D" id="3.40.30.10">
    <property type="entry name" value="Glutaredoxin"/>
    <property type="match status" value="1"/>
</dbReference>
<dbReference type="PIRSF" id="PIRSF001488">
    <property type="entry name" value="Tdi_protein"/>
    <property type="match status" value="1"/>
</dbReference>
<evidence type="ECO:0000313" key="6">
    <source>
        <dbReference type="EMBL" id="TQD50848.1"/>
    </source>
</evidence>
<dbReference type="PANTHER" id="PTHR35891">
    <property type="entry name" value="THIOL:DISULFIDE INTERCHANGE PROTEIN DSBA"/>
    <property type="match status" value="1"/>
</dbReference>
<dbReference type="RefSeq" id="WP_141517364.1">
    <property type="nucleotide sequence ID" value="NZ_VICE01000029.1"/>
</dbReference>
<evidence type="ECO:0000313" key="7">
    <source>
        <dbReference type="Proteomes" id="UP000318212"/>
    </source>
</evidence>
<dbReference type="PANTHER" id="PTHR35891:SF2">
    <property type="entry name" value="THIOL:DISULFIDE INTERCHANGE PROTEIN DSBA"/>
    <property type="match status" value="1"/>
</dbReference>
<protein>
    <recommendedName>
        <fullName evidence="2">Thiol:disulfide interchange protein</fullName>
    </recommendedName>
</protein>
<organism evidence="6 7">
    <name type="scientific">Marilutibacter aestuarii</name>
    <dbReference type="NCBI Taxonomy" id="1706195"/>
    <lineage>
        <taxon>Bacteria</taxon>
        <taxon>Pseudomonadati</taxon>
        <taxon>Pseudomonadota</taxon>
        <taxon>Gammaproteobacteria</taxon>
        <taxon>Lysobacterales</taxon>
        <taxon>Lysobacteraceae</taxon>
        <taxon>Marilutibacter</taxon>
    </lineage>
</organism>
<dbReference type="InterPro" id="IPR036249">
    <property type="entry name" value="Thioredoxin-like_sf"/>
</dbReference>
<keyword evidence="2" id="KW-0574">Periplasm</keyword>
<evidence type="ECO:0000256" key="3">
    <source>
        <dbReference type="PIRSR" id="PIRSR001488-1"/>
    </source>
</evidence>
<evidence type="ECO:0000256" key="2">
    <source>
        <dbReference type="PIRNR" id="PIRNR001488"/>
    </source>
</evidence>
<proteinExistence type="inferred from homology"/>
<dbReference type="SUPFAM" id="SSF52833">
    <property type="entry name" value="Thioredoxin-like"/>
    <property type="match status" value="1"/>
</dbReference>
<dbReference type="InterPro" id="IPR023205">
    <property type="entry name" value="DsbA/DsbL"/>
</dbReference>
<comment type="similarity">
    <text evidence="2">Belongs to the thioredoxin family.</text>
</comment>
<dbReference type="InterPro" id="IPR013766">
    <property type="entry name" value="Thioredoxin_domain"/>
</dbReference>
<evidence type="ECO:0000256" key="1">
    <source>
        <dbReference type="ARBA" id="ARBA00022729"/>
    </source>
</evidence>
<name>A0A508AT00_9GAMM</name>
<feature type="disulfide bond" description="Redox-active" evidence="3">
    <location>
        <begin position="67"/>
        <end position="70"/>
    </location>
</feature>
<dbReference type="GO" id="GO:0042597">
    <property type="term" value="C:periplasmic space"/>
    <property type="evidence" value="ECO:0007669"/>
    <property type="project" value="UniProtKB-SubCell"/>
</dbReference>
<comment type="subcellular location">
    <subcellularLocation>
        <location evidence="2">Periplasm</location>
    </subcellularLocation>
</comment>
<keyword evidence="1 4" id="KW-0732">Signal</keyword>
<evidence type="ECO:0000259" key="5">
    <source>
        <dbReference type="PROSITE" id="PS51352"/>
    </source>
</evidence>
<dbReference type="InterPro" id="IPR050824">
    <property type="entry name" value="Thiol_disulfide_DsbA"/>
</dbReference>
<reference evidence="6 7" key="1">
    <citation type="submission" date="2019-06" db="EMBL/GenBank/DDBJ databases">
        <title>Lysobacter alkalisoli sp. nov. isolated from saline soil.</title>
        <authorList>
            <person name="Sun J.-Q."/>
            <person name="Xu L."/>
        </authorList>
    </citation>
    <scope>NUCLEOTIDE SEQUENCE [LARGE SCALE GENOMIC DNA]</scope>
    <source>
        <strain evidence="6 7">JCM 31130</strain>
    </source>
</reference>
<dbReference type="AlphaFoldDB" id="A0A508AT00"/>
<comment type="caution">
    <text evidence="6">The sequence shown here is derived from an EMBL/GenBank/DDBJ whole genome shotgun (WGS) entry which is preliminary data.</text>
</comment>
<feature type="signal peptide" evidence="4">
    <location>
        <begin position="1"/>
        <end position="32"/>
    </location>
</feature>
<gene>
    <name evidence="6" type="ORF">FKV25_03255</name>
</gene>
<dbReference type="PROSITE" id="PS51352">
    <property type="entry name" value="THIOREDOXIN_2"/>
    <property type="match status" value="1"/>
</dbReference>
<dbReference type="Proteomes" id="UP000318212">
    <property type="component" value="Unassembled WGS sequence"/>
</dbReference>
<dbReference type="EMBL" id="VICE01000029">
    <property type="protein sequence ID" value="TQD50848.1"/>
    <property type="molecule type" value="Genomic_DNA"/>
</dbReference>
<keyword evidence="7" id="KW-1185">Reference proteome</keyword>
<evidence type="ECO:0000256" key="4">
    <source>
        <dbReference type="SAM" id="SignalP"/>
    </source>
</evidence>
<dbReference type="InterPro" id="IPR012336">
    <property type="entry name" value="Thioredoxin-like_fold"/>
</dbReference>